<keyword evidence="1" id="KW-0472">Membrane</keyword>
<accession>A0A2S7RSF9</accession>
<proteinExistence type="predicted"/>
<name>A0A2S7RSF9_ENTMU</name>
<dbReference type="Proteomes" id="UP000237934">
    <property type="component" value="Unassembled WGS sequence"/>
</dbReference>
<gene>
    <name evidence="2" type="ORF">CUS89_10400</name>
</gene>
<keyword evidence="1" id="KW-1133">Transmembrane helix</keyword>
<protein>
    <submittedName>
        <fullName evidence="2">Uncharacterized protein</fullName>
    </submittedName>
</protein>
<evidence type="ECO:0000313" key="3">
    <source>
        <dbReference type="Proteomes" id="UP000237934"/>
    </source>
</evidence>
<sequence>MIEEYIDKKGAFMSIAIINEKIMPLVGIALLLWTLILSLLLISLLWKNKKAKYSWDKKGAKVVPLVIAVFVHILFGVFIGIIFYHISVIRFW</sequence>
<dbReference type="AlphaFoldDB" id="A0A2S7RSF9"/>
<feature type="transmembrane region" description="Helical" evidence="1">
    <location>
        <begin position="62"/>
        <end position="86"/>
    </location>
</feature>
<reference evidence="2 3" key="1">
    <citation type="journal article" date="2018" name="Pathog. Dis.">
        <title>Whole-genome sequencing based characterization of antimicrobial resistance in Enterococcus.</title>
        <authorList>
            <person name="Tyson G."/>
        </authorList>
    </citation>
    <scope>NUCLEOTIDE SEQUENCE [LARGE SCALE GENOMIC DNA]</scope>
    <source>
        <strain evidence="2 3">CVM N55263</strain>
    </source>
</reference>
<dbReference type="EMBL" id="PUAP01000030">
    <property type="protein sequence ID" value="PQF22590.1"/>
    <property type="molecule type" value="Genomic_DNA"/>
</dbReference>
<feature type="transmembrane region" description="Helical" evidence="1">
    <location>
        <begin position="22"/>
        <end position="42"/>
    </location>
</feature>
<comment type="caution">
    <text evidence="2">The sequence shown here is derived from an EMBL/GenBank/DDBJ whole genome shotgun (WGS) entry which is preliminary data.</text>
</comment>
<keyword evidence="1" id="KW-0812">Transmembrane</keyword>
<organism evidence="2 3">
    <name type="scientific">Enterococcus mundtii</name>
    <dbReference type="NCBI Taxonomy" id="53346"/>
    <lineage>
        <taxon>Bacteria</taxon>
        <taxon>Bacillati</taxon>
        <taxon>Bacillota</taxon>
        <taxon>Bacilli</taxon>
        <taxon>Lactobacillales</taxon>
        <taxon>Enterococcaceae</taxon>
        <taxon>Enterococcus</taxon>
    </lineage>
</organism>
<evidence type="ECO:0000256" key="1">
    <source>
        <dbReference type="SAM" id="Phobius"/>
    </source>
</evidence>
<evidence type="ECO:0000313" key="2">
    <source>
        <dbReference type="EMBL" id="PQF22590.1"/>
    </source>
</evidence>